<dbReference type="AlphaFoldDB" id="A0AAV3P0R0"/>
<feature type="compositionally biased region" description="Low complexity" evidence="1">
    <location>
        <begin position="161"/>
        <end position="220"/>
    </location>
</feature>
<dbReference type="EMBL" id="BAABME010016176">
    <property type="protein sequence ID" value="GAA0144808.1"/>
    <property type="molecule type" value="Genomic_DNA"/>
</dbReference>
<comment type="caution">
    <text evidence="2">The sequence shown here is derived from an EMBL/GenBank/DDBJ whole genome shotgun (WGS) entry which is preliminary data.</text>
</comment>
<evidence type="ECO:0000256" key="1">
    <source>
        <dbReference type="SAM" id="MobiDB-lite"/>
    </source>
</evidence>
<gene>
    <name evidence="2" type="ORF">LIER_36010</name>
</gene>
<dbReference type="PANTHER" id="PTHR31949:SF2">
    <property type="entry name" value="OS05G0480600 PROTEIN"/>
    <property type="match status" value="1"/>
</dbReference>
<feature type="compositionally biased region" description="Low complexity" evidence="1">
    <location>
        <begin position="232"/>
        <end position="243"/>
    </location>
</feature>
<dbReference type="GO" id="GO:0043622">
    <property type="term" value="P:cortical microtubule organization"/>
    <property type="evidence" value="ECO:0007669"/>
    <property type="project" value="TreeGrafter"/>
</dbReference>
<name>A0AAV3P0R0_LITER</name>
<feature type="compositionally biased region" description="Polar residues" evidence="1">
    <location>
        <begin position="427"/>
        <end position="443"/>
    </location>
</feature>
<keyword evidence="3" id="KW-1185">Reference proteome</keyword>
<feature type="compositionally biased region" description="Polar residues" evidence="1">
    <location>
        <begin position="119"/>
        <end position="130"/>
    </location>
</feature>
<feature type="compositionally biased region" description="Polar residues" evidence="1">
    <location>
        <begin position="451"/>
        <end position="469"/>
    </location>
</feature>
<organism evidence="2 3">
    <name type="scientific">Lithospermum erythrorhizon</name>
    <name type="common">Purple gromwell</name>
    <name type="synonym">Lithospermum officinale var. erythrorhizon</name>
    <dbReference type="NCBI Taxonomy" id="34254"/>
    <lineage>
        <taxon>Eukaryota</taxon>
        <taxon>Viridiplantae</taxon>
        <taxon>Streptophyta</taxon>
        <taxon>Embryophyta</taxon>
        <taxon>Tracheophyta</taxon>
        <taxon>Spermatophyta</taxon>
        <taxon>Magnoliopsida</taxon>
        <taxon>eudicotyledons</taxon>
        <taxon>Gunneridae</taxon>
        <taxon>Pentapetalae</taxon>
        <taxon>asterids</taxon>
        <taxon>lamiids</taxon>
        <taxon>Boraginales</taxon>
        <taxon>Boraginaceae</taxon>
        <taxon>Boraginoideae</taxon>
        <taxon>Lithospermeae</taxon>
        <taxon>Lithospermum</taxon>
    </lineage>
</organism>
<dbReference type="GO" id="GO:0055028">
    <property type="term" value="C:cortical microtubule"/>
    <property type="evidence" value="ECO:0007669"/>
    <property type="project" value="TreeGrafter"/>
</dbReference>
<protein>
    <submittedName>
        <fullName evidence="2">Uncharacterized protein</fullName>
    </submittedName>
</protein>
<sequence length="535" mass="57524">MNQREAMIQHRRGLSINGISKDSDYSQNHTEVSVKLGRLSLGSARGVKSPLDDLLTSIDSGKHDYDWLLTPPETPMCPSSDGNDYLQAAVPPRSSSSVRTVSTTKSSRLSNSQSESNQTGRLSRSNSLTRQSASSFQYSSYSNKSTNILNTSSASVSSYIRPSTPSRSSSTARPSTPTSRSTSSRPSTPSRARPAPSTSSIDRSRPSQTSRSSTPSSRPQISAANLSSQGVRSTSRPSTPTRRNSAPLISQVSGSSTSINRASSNVRNVPSVSRPSSPGPRARSVPQPIVLPDFSLDTPPNLRTTLPDRPLSAGRSRPGAAVNAKSTLDAPSVSNPPRRQQSPIGTRGRSAEPSARNRISSGHPSHVSESHRTSHVSDSSSRKPLKASADSTGFGRTISKRSLDMAIRHMDIKNGANGVRGIPGSNLFPQSVRSASMKSQATHTLHPPSYANGNSPYRSSSDISKNGNNKFDENKSRISAKLSNVDIFESSRYDTMLLKEDLKNTSWLHCLDDNTDQESIFDSGFESLPEPFDPL</sequence>
<reference evidence="2 3" key="1">
    <citation type="submission" date="2024-01" db="EMBL/GenBank/DDBJ databases">
        <title>The complete chloroplast genome sequence of Lithospermum erythrorhizon: insights into the phylogenetic relationship among Boraginaceae species and the maternal lineages of purple gromwells.</title>
        <authorList>
            <person name="Okada T."/>
            <person name="Watanabe K."/>
        </authorList>
    </citation>
    <scope>NUCLEOTIDE SEQUENCE [LARGE SCALE GENOMIC DNA]</scope>
</reference>
<feature type="compositionally biased region" description="Polar residues" evidence="1">
    <location>
        <begin position="247"/>
        <end position="259"/>
    </location>
</feature>
<feature type="compositionally biased region" description="Polar residues" evidence="1">
    <location>
        <begin position="332"/>
        <end position="344"/>
    </location>
</feature>
<feature type="compositionally biased region" description="Low complexity" evidence="1">
    <location>
        <begin position="90"/>
        <end position="118"/>
    </location>
</feature>
<accession>A0AAV3P0R0</accession>
<dbReference type="PANTHER" id="PTHR31949">
    <property type="entry name" value="GASTRIC MUCIN-LIKE PROTEIN"/>
    <property type="match status" value="1"/>
</dbReference>
<feature type="region of interest" description="Disordered" evidence="1">
    <location>
        <begin position="73"/>
        <end position="131"/>
    </location>
</feature>
<feature type="compositionally biased region" description="Low complexity" evidence="1">
    <location>
        <begin position="260"/>
        <end position="286"/>
    </location>
</feature>
<feature type="region of interest" description="Disordered" evidence="1">
    <location>
        <begin position="154"/>
        <end position="395"/>
    </location>
</feature>
<feature type="region of interest" description="Disordered" evidence="1">
    <location>
        <begin position="415"/>
        <end position="475"/>
    </location>
</feature>
<evidence type="ECO:0000313" key="3">
    <source>
        <dbReference type="Proteomes" id="UP001454036"/>
    </source>
</evidence>
<evidence type="ECO:0000313" key="2">
    <source>
        <dbReference type="EMBL" id="GAA0144808.1"/>
    </source>
</evidence>
<proteinExistence type="predicted"/>
<feature type="compositionally biased region" description="Polar residues" evidence="1">
    <location>
        <begin position="222"/>
        <end position="231"/>
    </location>
</feature>
<dbReference type="Proteomes" id="UP001454036">
    <property type="component" value="Unassembled WGS sequence"/>
</dbReference>